<dbReference type="InterPro" id="IPR036691">
    <property type="entry name" value="Endo/exonu/phosph_ase_sf"/>
</dbReference>
<evidence type="ECO:0000256" key="2">
    <source>
        <dbReference type="ARBA" id="ARBA00004479"/>
    </source>
</evidence>
<feature type="disulfide bond" evidence="9">
    <location>
        <begin position="90"/>
        <end position="100"/>
    </location>
</feature>
<accession>A0A6J8AHH4</accession>
<feature type="disulfide bond" evidence="9">
    <location>
        <begin position="384"/>
        <end position="393"/>
    </location>
</feature>
<evidence type="ECO:0000259" key="13">
    <source>
        <dbReference type="PROSITE" id="PS50234"/>
    </source>
</evidence>
<dbReference type="InterPro" id="IPR000742">
    <property type="entry name" value="EGF"/>
</dbReference>
<dbReference type="CDD" id="cd00192">
    <property type="entry name" value="PTKc"/>
    <property type="match status" value="1"/>
</dbReference>
<dbReference type="SMART" id="SM00181">
    <property type="entry name" value="EGF"/>
    <property type="match status" value="5"/>
</dbReference>
<dbReference type="InterPro" id="IPR036465">
    <property type="entry name" value="vWFA_dom_sf"/>
</dbReference>
<dbReference type="GO" id="GO:0005524">
    <property type="term" value="F:ATP binding"/>
    <property type="evidence" value="ECO:0007669"/>
    <property type="project" value="UniProtKB-KW"/>
</dbReference>
<feature type="disulfide bond" evidence="9">
    <location>
        <begin position="108"/>
        <end position="117"/>
    </location>
</feature>
<dbReference type="PROSITE" id="PS50026">
    <property type="entry name" value="EGF_3"/>
    <property type="match status" value="4"/>
</dbReference>
<evidence type="ECO:0000259" key="11">
    <source>
        <dbReference type="PROSITE" id="PS50011"/>
    </source>
</evidence>
<feature type="disulfide bond" evidence="9">
    <location>
        <begin position="352"/>
        <end position="361"/>
    </location>
</feature>
<dbReference type="GO" id="GO:0050793">
    <property type="term" value="P:regulation of developmental process"/>
    <property type="evidence" value="ECO:0007669"/>
    <property type="project" value="UniProtKB-ARBA"/>
</dbReference>
<dbReference type="SMART" id="SM00327">
    <property type="entry name" value="VWA"/>
    <property type="match status" value="1"/>
</dbReference>
<feature type="disulfide bond" evidence="9">
    <location>
        <begin position="301"/>
        <end position="311"/>
    </location>
</feature>
<dbReference type="Proteomes" id="UP000507470">
    <property type="component" value="Unassembled WGS sequence"/>
</dbReference>
<dbReference type="Pfam" id="PF00092">
    <property type="entry name" value="VWA"/>
    <property type="match status" value="1"/>
</dbReference>
<dbReference type="CDD" id="cd01450">
    <property type="entry name" value="vWFA_subfamily_ECM"/>
    <property type="match status" value="1"/>
</dbReference>
<dbReference type="SUPFAM" id="SSF56112">
    <property type="entry name" value="Protein kinase-like (PK-like)"/>
    <property type="match status" value="1"/>
</dbReference>
<dbReference type="Pfam" id="PF07714">
    <property type="entry name" value="PK_Tyr_Ser-Thr"/>
    <property type="match status" value="1"/>
</dbReference>
<evidence type="ECO:0000256" key="6">
    <source>
        <dbReference type="ARBA" id="ARBA00022840"/>
    </source>
</evidence>
<dbReference type="PROSITE" id="PS50011">
    <property type="entry name" value="PROTEIN_KINASE_DOM"/>
    <property type="match status" value="1"/>
</dbReference>
<dbReference type="GO" id="GO:0012505">
    <property type="term" value="C:endomembrane system"/>
    <property type="evidence" value="ECO:0007669"/>
    <property type="project" value="UniProtKB-SubCell"/>
</dbReference>
<sequence length="1080" mass="122498">MLLSSLYYISILCRHFCYKLRQYQYGTKSCPGCSNTKRYRGINCCDKWKGYTCDIPICDPPCNGGETCYGPDTCRCSNKTVGGVCSGYACFPPCQHGGECYGPNKCSCRPGYAGDFCDVNPSDIIFVVDESGSVGDGNFRVTMEYLANAVNRLPIRYDLLRIGLALFSGSTRKSFKLDDHFTKERVTDAILKTYFGSGGTDIDGALGYTCEDMFQLMTGDRPYAQNILVLITDGQSSSANNPGLLKCNSKNVTIIGIGIGSSIDVNQLKSLVSKPEYYFDTTYDNLDTTLPKLIKTITDFCPPGCKNGGTCISRGKCQCPGGYAGLLCETKVTCSPECMNNGTCYQTNTCRCPAGYEGDICEIPICNPECKNNGTCYAADKCLCENGYEGGLCEVNLSEMAPVYTETHVNVIAGLSKNLFIAIVASLCLILFIVVAVFMFLWRTGRLQPAKQRVTAGIRTIRNTIRVRETASGNNRAQMSNNDDDIYFYGAMETQGQDTWTISRQDLSLETELARGRFAVIYLAQYFNHQEVRKVVTKTLKDDQNEDNVIKMKGKINFYGTKIGHHKNILDFIGSVNDDIRGPIMILEYCSKGVLKDFLESVRSNVTVELEERLFRMTLGICEGMDYLSSKQVVHRRLAARNVLLNDQYVPKITGFGPDPEATQTGDTKKSERIPIKWMAPECMKTTKYANELSDVWSYGIVMWEIFSLGETPYPGIPNTDVSSVVKRGTKMKKPELCDDAFYKIMLKCWHYDPRKRSGFEQIKQELSKLFTEESCDDDYYMYYKTNESVNQPSRKYKEKQWHENQDKLRHEFKFCYSYKRHSQFWCKNSFATKELIDTDSTSKICKSTYPPDFNRYYSNLQNIQVDTPHDLTDHISNSKKSFAVNQEKGSRKSAVIVAMQAIQDQTSKHIMYRNLLLQDKLIMTIECLHLVDQEDMVESQSYTEKNMVIMFSKLPDGDNRKQVIPIYLINVYFPSRGTDKGHDSYRAALDTPKEMLLKYQRTHTIVIAGDFNASFVRQYKDIQDELFKTFCNENQIELPLNYPNDHTRHQGVSKSQIDYILIKNLENDKNAGELIQMNF</sequence>
<dbReference type="SUPFAM" id="SSF53300">
    <property type="entry name" value="vWA-like"/>
    <property type="match status" value="1"/>
</dbReference>
<dbReference type="OrthoDB" id="6138886at2759"/>
<feature type="domain" description="VWFA" evidence="13">
    <location>
        <begin position="123"/>
        <end position="297"/>
    </location>
</feature>
<proteinExistence type="predicted"/>
<dbReference type="CDD" id="cd00054">
    <property type="entry name" value="EGF_CA"/>
    <property type="match status" value="3"/>
</dbReference>
<dbReference type="Gene3D" id="3.40.50.410">
    <property type="entry name" value="von Willebrand factor, type A domain"/>
    <property type="match status" value="1"/>
</dbReference>
<dbReference type="SUPFAM" id="SSF56219">
    <property type="entry name" value="DNase I-like"/>
    <property type="match status" value="1"/>
</dbReference>
<dbReference type="InterPro" id="IPR009030">
    <property type="entry name" value="Growth_fac_rcpt_cys_sf"/>
</dbReference>
<evidence type="ECO:0000256" key="8">
    <source>
        <dbReference type="ARBA" id="ARBA00023137"/>
    </source>
</evidence>
<dbReference type="EMBL" id="CACVKT020001464">
    <property type="protein sequence ID" value="CAC5368239.1"/>
    <property type="molecule type" value="Genomic_DNA"/>
</dbReference>
<dbReference type="Gene3D" id="1.10.510.10">
    <property type="entry name" value="Transferase(Phosphotransferase) domain 1"/>
    <property type="match status" value="1"/>
</dbReference>
<evidence type="ECO:0000256" key="4">
    <source>
        <dbReference type="ARBA" id="ARBA00022741"/>
    </source>
</evidence>
<keyword evidence="10" id="KW-1133">Transmembrane helix</keyword>
<dbReference type="GO" id="GO:0005886">
    <property type="term" value="C:plasma membrane"/>
    <property type="evidence" value="ECO:0007669"/>
    <property type="project" value="TreeGrafter"/>
</dbReference>
<dbReference type="InterPro" id="IPR000719">
    <property type="entry name" value="Prot_kinase_dom"/>
</dbReference>
<dbReference type="Gene3D" id="3.60.10.10">
    <property type="entry name" value="Endonuclease/exonuclease/phosphatase"/>
    <property type="match status" value="1"/>
</dbReference>
<comment type="subcellular location">
    <subcellularLocation>
        <location evidence="1">Endomembrane system</location>
    </subcellularLocation>
    <subcellularLocation>
        <location evidence="2">Membrane</location>
        <topology evidence="2">Single-pass type I membrane protein</topology>
    </subcellularLocation>
</comment>
<keyword evidence="8" id="KW-0829">Tyrosine-protein kinase</keyword>
<dbReference type="InterPro" id="IPR001245">
    <property type="entry name" value="Ser-Thr/Tyr_kinase_cat_dom"/>
</dbReference>
<dbReference type="GO" id="GO:0043235">
    <property type="term" value="C:receptor complex"/>
    <property type="evidence" value="ECO:0007669"/>
    <property type="project" value="TreeGrafter"/>
</dbReference>
<evidence type="ECO:0000256" key="1">
    <source>
        <dbReference type="ARBA" id="ARBA00004308"/>
    </source>
</evidence>
<feature type="domain" description="EGF-like" evidence="12">
    <location>
        <begin position="330"/>
        <end position="362"/>
    </location>
</feature>
<dbReference type="PROSITE" id="PS50234">
    <property type="entry name" value="VWFA"/>
    <property type="match status" value="1"/>
</dbReference>
<dbReference type="FunFam" id="1.10.510.10:FF:001512">
    <property type="entry name" value="Receptor tyrosine-protein kinase erbB-2"/>
    <property type="match status" value="1"/>
</dbReference>
<keyword evidence="4" id="KW-0547">Nucleotide-binding</keyword>
<protein>
    <recommendedName>
        <fullName evidence="16">Receptor protein-tyrosine kinase</fullName>
    </recommendedName>
</protein>
<keyword evidence="10" id="KW-0812">Transmembrane</keyword>
<evidence type="ECO:0000256" key="3">
    <source>
        <dbReference type="ARBA" id="ARBA00022679"/>
    </source>
</evidence>
<keyword evidence="7 10" id="KW-0472">Membrane</keyword>
<dbReference type="GO" id="GO:0004714">
    <property type="term" value="F:transmembrane receptor protein tyrosine kinase activity"/>
    <property type="evidence" value="ECO:0007669"/>
    <property type="project" value="TreeGrafter"/>
</dbReference>
<dbReference type="AlphaFoldDB" id="A0A6J8AHH4"/>
<organism evidence="14 15">
    <name type="scientific">Mytilus coruscus</name>
    <name type="common">Sea mussel</name>
    <dbReference type="NCBI Taxonomy" id="42192"/>
    <lineage>
        <taxon>Eukaryota</taxon>
        <taxon>Metazoa</taxon>
        <taxon>Spiralia</taxon>
        <taxon>Lophotrochozoa</taxon>
        <taxon>Mollusca</taxon>
        <taxon>Bivalvia</taxon>
        <taxon>Autobranchia</taxon>
        <taxon>Pteriomorphia</taxon>
        <taxon>Mytilida</taxon>
        <taxon>Mytiloidea</taxon>
        <taxon>Mytilidae</taxon>
        <taxon>Mytilinae</taxon>
        <taxon>Mytilus</taxon>
    </lineage>
</organism>
<feature type="domain" description="EGF-like" evidence="12">
    <location>
        <begin position="363"/>
        <end position="394"/>
    </location>
</feature>
<dbReference type="PANTHER" id="PTHR24416:SF611">
    <property type="entry name" value="TYROSINE-PROTEIN KINASE TRANSMEMBRANE RECEPTOR ROR"/>
    <property type="match status" value="1"/>
</dbReference>
<dbReference type="InterPro" id="IPR011009">
    <property type="entry name" value="Kinase-like_dom_sf"/>
</dbReference>
<name>A0A6J8AHH4_MYTCO</name>
<keyword evidence="9" id="KW-1015">Disulfide bond</keyword>
<dbReference type="PRINTS" id="PR00109">
    <property type="entry name" value="TYRKINASE"/>
</dbReference>
<dbReference type="GO" id="GO:0030182">
    <property type="term" value="P:neuron differentiation"/>
    <property type="evidence" value="ECO:0007669"/>
    <property type="project" value="UniProtKB-ARBA"/>
</dbReference>
<keyword evidence="3" id="KW-0808">Transferase</keyword>
<feature type="domain" description="EGF-like" evidence="12">
    <location>
        <begin position="297"/>
        <end position="329"/>
    </location>
</feature>
<keyword evidence="6" id="KW-0067">ATP-binding</keyword>
<comment type="caution">
    <text evidence="9">Lacks conserved residue(s) required for the propagation of feature annotation.</text>
</comment>
<evidence type="ECO:0000256" key="5">
    <source>
        <dbReference type="ARBA" id="ARBA00022777"/>
    </source>
</evidence>
<evidence type="ECO:0000256" key="7">
    <source>
        <dbReference type="ARBA" id="ARBA00023136"/>
    </source>
</evidence>
<feature type="disulfide bond" evidence="9">
    <location>
        <begin position="366"/>
        <end position="376"/>
    </location>
</feature>
<dbReference type="PROSITE" id="PS01186">
    <property type="entry name" value="EGF_2"/>
    <property type="match status" value="4"/>
</dbReference>
<dbReference type="PANTHER" id="PTHR24416">
    <property type="entry name" value="TYROSINE-PROTEIN KINASE RECEPTOR"/>
    <property type="match status" value="1"/>
</dbReference>
<keyword evidence="15" id="KW-1185">Reference proteome</keyword>
<evidence type="ECO:0000256" key="9">
    <source>
        <dbReference type="PROSITE-ProRule" id="PRU00076"/>
    </source>
</evidence>
<dbReference type="GO" id="GO:0007169">
    <property type="term" value="P:cell surface receptor protein tyrosine kinase signaling pathway"/>
    <property type="evidence" value="ECO:0007669"/>
    <property type="project" value="TreeGrafter"/>
</dbReference>
<evidence type="ECO:0000256" key="10">
    <source>
        <dbReference type="SAM" id="Phobius"/>
    </source>
</evidence>
<dbReference type="PROSITE" id="PS00022">
    <property type="entry name" value="EGF_1"/>
    <property type="match status" value="5"/>
</dbReference>
<evidence type="ECO:0008006" key="16">
    <source>
        <dbReference type="Google" id="ProtNLM"/>
    </source>
</evidence>
<dbReference type="SUPFAM" id="SSF57184">
    <property type="entry name" value="Growth factor receptor domain"/>
    <property type="match status" value="1"/>
</dbReference>
<feature type="domain" description="Protein kinase" evidence="11">
    <location>
        <begin position="507"/>
        <end position="771"/>
    </location>
</feature>
<reference evidence="14 15" key="1">
    <citation type="submission" date="2020-06" db="EMBL/GenBank/DDBJ databases">
        <authorList>
            <person name="Li R."/>
            <person name="Bekaert M."/>
        </authorList>
    </citation>
    <scope>NUCLEOTIDE SEQUENCE [LARGE SCALE GENOMIC DNA]</scope>
    <source>
        <strain evidence="15">wild</strain>
    </source>
</reference>
<keyword evidence="9" id="KW-0245">EGF-like domain</keyword>
<feature type="disulfide bond" evidence="9">
    <location>
        <begin position="319"/>
        <end position="328"/>
    </location>
</feature>
<evidence type="ECO:0000313" key="15">
    <source>
        <dbReference type="Proteomes" id="UP000507470"/>
    </source>
</evidence>
<feature type="domain" description="EGF-like" evidence="12">
    <location>
        <begin position="86"/>
        <end position="118"/>
    </location>
</feature>
<keyword evidence="5" id="KW-0418">Kinase</keyword>
<gene>
    <name evidence="14" type="ORF">MCOR_7847</name>
</gene>
<dbReference type="InterPro" id="IPR002035">
    <property type="entry name" value="VWF_A"/>
</dbReference>
<evidence type="ECO:0000259" key="12">
    <source>
        <dbReference type="PROSITE" id="PS50026"/>
    </source>
</evidence>
<dbReference type="PRINTS" id="PR00453">
    <property type="entry name" value="VWFADOMAIN"/>
</dbReference>
<feature type="disulfide bond" evidence="9">
    <location>
        <begin position="334"/>
        <end position="344"/>
    </location>
</feature>
<evidence type="ECO:0000313" key="14">
    <source>
        <dbReference type="EMBL" id="CAC5368239.1"/>
    </source>
</evidence>
<feature type="transmembrane region" description="Helical" evidence="10">
    <location>
        <begin position="419"/>
        <end position="442"/>
    </location>
</feature>
<dbReference type="InterPro" id="IPR050122">
    <property type="entry name" value="RTK"/>
</dbReference>
<dbReference type="GO" id="GO:0048468">
    <property type="term" value="P:cell development"/>
    <property type="evidence" value="ECO:0007669"/>
    <property type="project" value="UniProtKB-ARBA"/>
</dbReference>
<dbReference type="Gene3D" id="2.10.25.10">
    <property type="entry name" value="Laminin"/>
    <property type="match status" value="3"/>
</dbReference>